<feature type="compositionally biased region" description="Basic and acidic residues" evidence="1">
    <location>
        <begin position="15"/>
        <end position="24"/>
    </location>
</feature>
<accession>A0A8T2KHP3</accession>
<name>A0A8T2KHP3_9PIPI</name>
<dbReference type="EMBL" id="JAACNH010000001">
    <property type="protein sequence ID" value="KAG8454111.1"/>
    <property type="molecule type" value="Genomic_DNA"/>
</dbReference>
<protein>
    <submittedName>
        <fullName evidence="2">Uncharacterized protein</fullName>
    </submittedName>
</protein>
<evidence type="ECO:0000256" key="1">
    <source>
        <dbReference type="SAM" id="MobiDB-lite"/>
    </source>
</evidence>
<dbReference type="Proteomes" id="UP000812440">
    <property type="component" value="Chromosome 1"/>
</dbReference>
<organism evidence="2 3">
    <name type="scientific">Hymenochirus boettgeri</name>
    <name type="common">Congo dwarf clawed frog</name>
    <dbReference type="NCBI Taxonomy" id="247094"/>
    <lineage>
        <taxon>Eukaryota</taxon>
        <taxon>Metazoa</taxon>
        <taxon>Chordata</taxon>
        <taxon>Craniata</taxon>
        <taxon>Vertebrata</taxon>
        <taxon>Euteleostomi</taxon>
        <taxon>Amphibia</taxon>
        <taxon>Batrachia</taxon>
        <taxon>Anura</taxon>
        <taxon>Pipoidea</taxon>
        <taxon>Pipidae</taxon>
        <taxon>Pipinae</taxon>
        <taxon>Hymenochirus</taxon>
    </lineage>
</organism>
<sequence>RGGGGTTGAETGRPTSEKEGETKTQKTRRGRGSVPFTLYGAGLDKELDPGLRKDLLCPSVKRMYLHQIQMQS</sequence>
<evidence type="ECO:0000313" key="3">
    <source>
        <dbReference type="Proteomes" id="UP000812440"/>
    </source>
</evidence>
<dbReference type="AlphaFoldDB" id="A0A8T2KHP3"/>
<reference evidence="2" key="1">
    <citation type="thesis" date="2020" institute="ProQuest LLC" country="789 East Eisenhower Parkway, Ann Arbor, MI, USA">
        <title>Comparative Genomics and Chromosome Evolution.</title>
        <authorList>
            <person name="Mudd A.B."/>
        </authorList>
    </citation>
    <scope>NUCLEOTIDE SEQUENCE</scope>
    <source>
        <strain evidence="2">Female2</strain>
        <tissue evidence="2">Blood</tissue>
    </source>
</reference>
<feature type="region of interest" description="Disordered" evidence="1">
    <location>
        <begin position="1"/>
        <end position="36"/>
    </location>
</feature>
<keyword evidence="3" id="KW-1185">Reference proteome</keyword>
<feature type="non-terminal residue" evidence="2">
    <location>
        <position position="72"/>
    </location>
</feature>
<evidence type="ECO:0000313" key="2">
    <source>
        <dbReference type="EMBL" id="KAG8454111.1"/>
    </source>
</evidence>
<gene>
    <name evidence="2" type="ORF">GDO86_000667</name>
</gene>
<comment type="caution">
    <text evidence="2">The sequence shown here is derived from an EMBL/GenBank/DDBJ whole genome shotgun (WGS) entry which is preliminary data.</text>
</comment>
<proteinExistence type="predicted"/>